<dbReference type="PROSITE" id="PS51935">
    <property type="entry name" value="NLPC_P60"/>
    <property type="match status" value="1"/>
</dbReference>
<accession>A0A840XAX7</accession>
<protein>
    <submittedName>
        <fullName evidence="7">Cell wall-associated NlpC family hydrolase</fullName>
    </submittedName>
</protein>
<keyword evidence="8" id="KW-1185">Reference proteome</keyword>
<dbReference type="InterPro" id="IPR038765">
    <property type="entry name" value="Papain-like_cys_pep_sf"/>
</dbReference>
<dbReference type="GO" id="GO:0008234">
    <property type="term" value="F:cysteine-type peptidase activity"/>
    <property type="evidence" value="ECO:0007669"/>
    <property type="project" value="UniProtKB-KW"/>
</dbReference>
<dbReference type="GO" id="GO:0006508">
    <property type="term" value="P:proteolysis"/>
    <property type="evidence" value="ECO:0007669"/>
    <property type="project" value="UniProtKB-KW"/>
</dbReference>
<dbReference type="Gene3D" id="3.90.1720.10">
    <property type="entry name" value="endopeptidase domain like (from Nostoc punctiforme)"/>
    <property type="match status" value="1"/>
</dbReference>
<dbReference type="PRINTS" id="PR01217">
    <property type="entry name" value="PRICHEXTENSN"/>
</dbReference>
<gene>
    <name evidence="7" type="ORF">BJ959_001711</name>
</gene>
<dbReference type="RefSeq" id="WP_153982046.1">
    <property type="nucleotide sequence ID" value="NZ_BAAANZ010000004.1"/>
</dbReference>
<proteinExistence type="inferred from homology"/>
<dbReference type="SUPFAM" id="SSF54001">
    <property type="entry name" value="Cysteine proteinases"/>
    <property type="match status" value="1"/>
</dbReference>
<dbReference type="PANTHER" id="PTHR47359:SF3">
    <property type="entry name" value="NLP_P60 DOMAIN-CONTAINING PROTEIN-RELATED"/>
    <property type="match status" value="1"/>
</dbReference>
<feature type="domain" description="NlpC/P60" evidence="6">
    <location>
        <begin position="104"/>
        <end position="232"/>
    </location>
</feature>
<dbReference type="EMBL" id="JACHBS010000001">
    <property type="protein sequence ID" value="MBB5618215.1"/>
    <property type="molecule type" value="Genomic_DNA"/>
</dbReference>
<evidence type="ECO:0000256" key="5">
    <source>
        <dbReference type="SAM" id="MobiDB-lite"/>
    </source>
</evidence>
<dbReference type="Proteomes" id="UP000552883">
    <property type="component" value="Unassembled WGS sequence"/>
</dbReference>
<comment type="similarity">
    <text evidence="1">Belongs to the peptidase C40 family.</text>
</comment>
<keyword evidence="2" id="KW-0645">Protease</keyword>
<evidence type="ECO:0000256" key="4">
    <source>
        <dbReference type="ARBA" id="ARBA00022807"/>
    </source>
</evidence>
<dbReference type="AlphaFoldDB" id="A0A840XAX7"/>
<comment type="caution">
    <text evidence="7">The sequence shown here is derived from an EMBL/GenBank/DDBJ whole genome shotgun (WGS) entry which is preliminary data.</text>
</comment>
<dbReference type="InterPro" id="IPR000064">
    <property type="entry name" value="NLP_P60_dom"/>
</dbReference>
<feature type="compositionally biased region" description="Pro residues" evidence="5">
    <location>
        <begin position="70"/>
        <end position="99"/>
    </location>
</feature>
<feature type="compositionally biased region" description="Pro residues" evidence="5">
    <location>
        <begin position="36"/>
        <end position="63"/>
    </location>
</feature>
<evidence type="ECO:0000256" key="1">
    <source>
        <dbReference type="ARBA" id="ARBA00007074"/>
    </source>
</evidence>
<reference evidence="7 8" key="1">
    <citation type="submission" date="2020-08" db="EMBL/GenBank/DDBJ databases">
        <title>Sequencing the genomes of 1000 actinobacteria strains.</title>
        <authorList>
            <person name="Klenk H.-P."/>
        </authorList>
    </citation>
    <scope>NUCLEOTIDE SEQUENCE [LARGE SCALE GENOMIC DNA]</scope>
    <source>
        <strain evidence="7 8">DSM 23889</strain>
    </source>
</reference>
<dbReference type="PANTHER" id="PTHR47359">
    <property type="entry name" value="PEPTIDOGLYCAN DL-ENDOPEPTIDASE CWLO"/>
    <property type="match status" value="1"/>
</dbReference>
<evidence type="ECO:0000313" key="8">
    <source>
        <dbReference type="Proteomes" id="UP000552883"/>
    </source>
</evidence>
<dbReference type="Pfam" id="PF00877">
    <property type="entry name" value="NLPC_P60"/>
    <property type="match status" value="1"/>
</dbReference>
<dbReference type="InterPro" id="IPR051794">
    <property type="entry name" value="PG_Endopeptidase_C40"/>
</dbReference>
<evidence type="ECO:0000256" key="3">
    <source>
        <dbReference type="ARBA" id="ARBA00022801"/>
    </source>
</evidence>
<evidence type="ECO:0000256" key="2">
    <source>
        <dbReference type="ARBA" id="ARBA00022670"/>
    </source>
</evidence>
<evidence type="ECO:0000313" key="7">
    <source>
        <dbReference type="EMBL" id="MBB5618215.1"/>
    </source>
</evidence>
<dbReference type="OrthoDB" id="5177647at2"/>
<sequence length="232" mass="23593">MEQQVRLGELATLLAELTGRSAALEREYLESIAPEPSIPTPSPSAPNPQPSTPTPRPSAPAPSPSTSSPTPRPSAPAPSPSAPAPSPSPTTSTPPPVAVPQPNAAAVAAAIAFARAQLGEPYQFGAAGPNAWDCSGLTMMAYSAAGIAIGGHGASAQYTRAASRGLLVPWAQAQPGDLIFYSAGGSTSGSKYHVTIYIGNGQMIEAPYPGVPVRITTARSYDRVPFVARPSG</sequence>
<organism evidence="7 8">
    <name type="scientific">Microcella frigidaquae</name>
    <dbReference type="NCBI Taxonomy" id="424758"/>
    <lineage>
        <taxon>Bacteria</taxon>
        <taxon>Bacillati</taxon>
        <taxon>Actinomycetota</taxon>
        <taxon>Actinomycetes</taxon>
        <taxon>Micrococcales</taxon>
        <taxon>Microbacteriaceae</taxon>
        <taxon>Microcella</taxon>
    </lineage>
</organism>
<feature type="region of interest" description="Disordered" evidence="5">
    <location>
        <begin position="28"/>
        <end position="100"/>
    </location>
</feature>
<evidence type="ECO:0000259" key="6">
    <source>
        <dbReference type="PROSITE" id="PS51935"/>
    </source>
</evidence>
<keyword evidence="4" id="KW-0788">Thiol protease</keyword>
<name>A0A840XAX7_9MICO</name>
<keyword evidence="3 7" id="KW-0378">Hydrolase</keyword>